<dbReference type="PANTHER" id="PTHR43797:SF2">
    <property type="entry name" value="HOMOCYSTEINE_CYSTEINE SYNTHASE"/>
    <property type="match status" value="1"/>
</dbReference>
<organism evidence="8 9">
    <name type="scientific">Shimia aestuarii</name>
    <dbReference type="NCBI Taxonomy" id="254406"/>
    <lineage>
        <taxon>Bacteria</taxon>
        <taxon>Pseudomonadati</taxon>
        <taxon>Pseudomonadota</taxon>
        <taxon>Alphaproteobacteria</taxon>
        <taxon>Rhodobacterales</taxon>
        <taxon>Roseobacteraceae</taxon>
    </lineage>
</organism>
<name>A0A1I4LVR9_9RHOB</name>
<dbReference type="GO" id="GO:0004124">
    <property type="term" value="F:cysteine synthase activity"/>
    <property type="evidence" value="ECO:0007669"/>
    <property type="project" value="TreeGrafter"/>
</dbReference>
<dbReference type="GO" id="GO:0030170">
    <property type="term" value="F:pyridoxal phosphate binding"/>
    <property type="evidence" value="ECO:0007669"/>
    <property type="project" value="InterPro"/>
</dbReference>
<dbReference type="CDD" id="cd00614">
    <property type="entry name" value="CGS_like"/>
    <property type="match status" value="1"/>
</dbReference>
<dbReference type="AlphaFoldDB" id="A0A1I4LVR9"/>
<dbReference type="PANTHER" id="PTHR43797">
    <property type="entry name" value="HOMOCYSTEINE/CYSTEINE SYNTHASE"/>
    <property type="match status" value="1"/>
</dbReference>
<feature type="modified residue" description="N6-(pyridoxal phosphate)lysine" evidence="5">
    <location>
        <position position="210"/>
    </location>
</feature>
<evidence type="ECO:0000313" key="9">
    <source>
        <dbReference type="Proteomes" id="UP000199144"/>
    </source>
</evidence>
<comment type="cofactor">
    <cofactor evidence="1 6">
        <name>pyridoxal 5'-phosphate</name>
        <dbReference type="ChEBI" id="CHEBI:597326"/>
    </cofactor>
</comment>
<evidence type="ECO:0000256" key="3">
    <source>
        <dbReference type="ARBA" id="ARBA00022679"/>
    </source>
</evidence>
<dbReference type="InterPro" id="IPR000277">
    <property type="entry name" value="Cys/Met-Metab_PyrdxlP-dep_enz"/>
</dbReference>
<dbReference type="InterPro" id="IPR006235">
    <property type="entry name" value="OAc-hSer/O-AcSer_sulfhydrylase"/>
</dbReference>
<gene>
    <name evidence="8" type="ORF">SAMN04488042_102253</name>
</gene>
<dbReference type="Pfam" id="PF01053">
    <property type="entry name" value="Cys_Met_Meta_PP"/>
    <property type="match status" value="1"/>
</dbReference>
<evidence type="ECO:0000256" key="4">
    <source>
        <dbReference type="ARBA" id="ARBA00022898"/>
    </source>
</evidence>
<dbReference type="InterPro" id="IPR015421">
    <property type="entry name" value="PyrdxlP-dep_Trfase_major"/>
</dbReference>
<dbReference type="FunFam" id="3.40.640.10:FF:000035">
    <property type="entry name" value="O-succinylhomoserine sulfhydrylase"/>
    <property type="match status" value="1"/>
</dbReference>
<evidence type="ECO:0000256" key="7">
    <source>
        <dbReference type="SAM" id="MobiDB-lite"/>
    </source>
</evidence>
<dbReference type="GO" id="GO:0003961">
    <property type="term" value="F:O-acetylhomoserine aminocarboxypropyltransferase activity"/>
    <property type="evidence" value="ECO:0007669"/>
    <property type="project" value="TreeGrafter"/>
</dbReference>
<dbReference type="GO" id="GO:0071269">
    <property type="term" value="P:L-homocysteine biosynthetic process"/>
    <property type="evidence" value="ECO:0007669"/>
    <property type="project" value="TreeGrafter"/>
</dbReference>
<dbReference type="InterPro" id="IPR015422">
    <property type="entry name" value="PyrdxlP-dep_Trfase_small"/>
</dbReference>
<evidence type="ECO:0000256" key="5">
    <source>
        <dbReference type="PIRSR" id="PIRSR001434-2"/>
    </source>
</evidence>
<dbReference type="NCBIfam" id="TIGR01326">
    <property type="entry name" value="OAH_OAS_sulfhy"/>
    <property type="match status" value="1"/>
</dbReference>
<evidence type="ECO:0000313" key="8">
    <source>
        <dbReference type="EMBL" id="SFL95009.1"/>
    </source>
</evidence>
<keyword evidence="4 5" id="KW-0663">Pyridoxal phosphate</keyword>
<sequence>MSDAPTHGFDTLQIHAGARPDPATGARQTPIYQTTAYVFRDAEHAAALFNLQEVGFIYSRLTNPTVAVLQERIATLEGGVGAVCCSSGHAAQIMALFPLMGPGCNVVASTRLYGGTVTQFSQTIKRFGWSAKFVDTDDLDAVRDAIDENTRAVFCESIANPGGYISDIEALAGVADAAGVPLIVDNTSATPYLCNPISLGATLVVHSTTKYLTGNGTVTGGCIVDSGKFDWSASDKFPSLSQPEPAYHGLKFHETFGPLAFTFHGIAIGLRDLGMTMNPQAAHYTLMGIETLSLRMERHVENAKTVAGWLEQHDLVDYVTYAGLPSSPYHDRVERICPKGAGGLFTVALKGGYDACVKFVDSLEIFSHVANLGDTRSLVIHSASTTHRQLTPEQQEAAGAGPNVVRISIGIETAADLIADLDQALAKAHA</sequence>
<dbReference type="GO" id="GO:0006535">
    <property type="term" value="P:cysteine biosynthetic process from serine"/>
    <property type="evidence" value="ECO:0007669"/>
    <property type="project" value="TreeGrafter"/>
</dbReference>
<dbReference type="OrthoDB" id="9805807at2"/>
<reference evidence="8 9" key="1">
    <citation type="submission" date="2016-10" db="EMBL/GenBank/DDBJ databases">
        <authorList>
            <person name="de Groot N.N."/>
        </authorList>
    </citation>
    <scope>NUCLEOTIDE SEQUENCE [LARGE SCALE GENOMIC DNA]</scope>
    <source>
        <strain evidence="8 9">DSM 15283</strain>
    </source>
</reference>
<dbReference type="STRING" id="254406.SAMN04488042_102253"/>
<dbReference type="GO" id="GO:0019346">
    <property type="term" value="P:transsulfuration"/>
    <property type="evidence" value="ECO:0007669"/>
    <property type="project" value="InterPro"/>
</dbReference>
<evidence type="ECO:0000256" key="2">
    <source>
        <dbReference type="ARBA" id="ARBA00009077"/>
    </source>
</evidence>
<keyword evidence="9" id="KW-1185">Reference proteome</keyword>
<dbReference type="PIRSF" id="PIRSF001434">
    <property type="entry name" value="CGS"/>
    <property type="match status" value="1"/>
</dbReference>
<dbReference type="Gene3D" id="3.90.1150.10">
    <property type="entry name" value="Aspartate Aminotransferase, domain 1"/>
    <property type="match status" value="1"/>
</dbReference>
<dbReference type="SUPFAM" id="SSF53383">
    <property type="entry name" value="PLP-dependent transferases"/>
    <property type="match status" value="1"/>
</dbReference>
<dbReference type="RefSeq" id="WP_093093134.1">
    <property type="nucleotide sequence ID" value="NZ_FOTQ01000002.1"/>
</dbReference>
<dbReference type="EMBL" id="FOTQ01000002">
    <property type="protein sequence ID" value="SFL95009.1"/>
    <property type="molecule type" value="Genomic_DNA"/>
</dbReference>
<accession>A0A1I4LVR9</accession>
<evidence type="ECO:0000256" key="1">
    <source>
        <dbReference type="ARBA" id="ARBA00001933"/>
    </source>
</evidence>
<dbReference type="Proteomes" id="UP000199144">
    <property type="component" value="Unassembled WGS sequence"/>
</dbReference>
<dbReference type="GO" id="GO:0005737">
    <property type="term" value="C:cytoplasm"/>
    <property type="evidence" value="ECO:0007669"/>
    <property type="project" value="TreeGrafter"/>
</dbReference>
<dbReference type="InterPro" id="IPR015424">
    <property type="entry name" value="PyrdxlP-dep_Trfase"/>
</dbReference>
<dbReference type="Gene3D" id="3.40.640.10">
    <property type="entry name" value="Type I PLP-dependent aspartate aminotransferase-like (Major domain)"/>
    <property type="match status" value="1"/>
</dbReference>
<feature type="region of interest" description="Disordered" evidence="7">
    <location>
        <begin position="1"/>
        <end position="26"/>
    </location>
</feature>
<protein>
    <submittedName>
        <fullName evidence="8">O-acetylhomoserine sulfhydrylase</fullName>
    </submittedName>
</protein>
<evidence type="ECO:0000256" key="6">
    <source>
        <dbReference type="RuleBase" id="RU362118"/>
    </source>
</evidence>
<comment type="similarity">
    <text evidence="2 6">Belongs to the trans-sulfuration enzymes family.</text>
</comment>
<proteinExistence type="inferred from homology"/>
<keyword evidence="3" id="KW-0808">Transferase</keyword>